<dbReference type="PIRSF" id="PIRSF003113">
    <property type="entry name" value="BolA"/>
    <property type="match status" value="1"/>
</dbReference>
<protein>
    <submittedName>
        <fullName evidence="2">Regulator of penicillin binding protein and beta lactamase transcription</fullName>
    </submittedName>
</protein>
<dbReference type="GO" id="GO:0016226">
    <property type="term" value="P:iron-sulfur cluster assembly"/>
    <property type="evidence" value="ECO:0007669"/>
    <property type="project" value="TreeGrafter"/>
</dbReference>
<dbReference type="PANTHER" id="PTHR46230:SF7">
    <property type="entry name" value="BOLA-LIKE PROTEIN 1"/>
    <property type="match status" value="1"/>
</dbReference>
<evidence type="ECO:0000313" key="2">
    <source>
        <dbReference type="EMBL" id="EGY51807.1"/>
    </source>
</evidence>
<name>G4CK80_9NEIS</name>
<reference evidence="2 3" key="1">
    <citation type="submission" date="2011-05" db="EMBL/GenBank/DDBJ databases">
        <authorList>
            <person name="Muzny D."/>
            <person name="Qin X."/>
            <person name="Deng J."/>
            <person name="Jiang H."/>
            <person name="Liu Y."/>
            <person name="Qu J."/>
            <person name="Song X.-Z."/>
            <person name="Zhang L."/>
            <person name="Thornton R."/>
            <person name="Coyle M."/>
            <person name="Francisco L."/>
            <person name="Jackson L."/>
            <person name="Javaid M."/>
            <person name="Korchina V."/>
            <person name="Kovar C."/>
            <person name="Mata R."/>
            <person name="Mathew T."/>
            <person name="Ngo R."/>
            <person name="Nguyen L."/>
            <person name="Nguyen N."/>
            <person name="Okwuonu G."/>
            <person name="Ongeri F."/>
            <person name="Pham C."/>
            <person name="Simmons D."/>
            <person name="Wilczek-Boney K."/>
            <person name="Hale W."/>
            <person name="Jakkamsetti A."/>
            <person name="Pham P."/>
            <person name="Ruth R."/>
            <person name="San Lucas F."/>
            <person name="Warren J."/>
            <person name="Zhang J."/>
            <person name="Zhao Z."/>
            <person name="Zhou C."/>
            <person name="Zhu D."/>
            <person name="Lee S."/>
            <person name="Bess C."/>
            <person name="Blankenburg K."/>
            <person name="Forbes L."/>
            <person name="Fu Q."/>
            <person name="Gubbala S."/>
            <person name="Hirani K."/>
            <person name="Jayaseelan J.C."/>
            <person name="Lara F."/>
            <person name="Munidasa M."/>
            <person name="Palculict T."/>
            <person name="Patil S."/>
            <person name="Pu L.-L."/>
            <person name="Saada N."/>
            <person name="Tang L."/>
            <person name="Weissenberger G."/>
            <person name="Zhu Y."/>
            <person name="Hemphill L."/>
            <person name="Shang Y."/>
            <person name="Youmans B."/>
            <person name="Ayvaz T."/>
            <person name="Ross M."/>
            <person name="Santibanez J."/>
            <person name="Aqrawi P."/>
            <person name="Gross S."/>
            <person name="Joshi V."/>
            <person name="Fowler G."/>
            <person name="Nazareth L."/>
            <person name="Reid J."/>
            <person name="Worley K."/>
            <person name="Petrosino J."/>
            <person name="Highlander S."/>
            <person name="Gibbs R."/>
        </authorList>
    </citation>
    <scope>NUCLEOTIDE SEQUENCE [LARGE SCALE GENOMIC DNA]</scope>
    <source>
        <strain evidence="2 3">871</strain>
    </source>
</reference>
<dbReference type="Pfam" id="PF01722">
    <property type="entry name" value="BolA"/>
    <property type="match status" value="1"/>
</dbReference>
<sequence length="88" mass="9722">MIADTIRQRLEAAFAPATLELADESHKHVGHAGNRGGGHYRLLIVSPAFAGMSRIARQRAVQESLQDLYAQDIHALSIRAQTPEEYRA</sequence>
<dbReference type="InterPro" id="IPR036065">
    <property type="entry name" value="BolA-like_sf"/>
</dbReference>
<gene>
    <name evidence="2" type="primary">bolA</name>
    <name evidence="2" type="ORF">HMPREF9371_2020</name>
</gene>
<dbReference type="STRING" id="1032488.HMPREF9371_2020"/>
<dbReference type="SUPFAM" id="SSF82657">
    <property type="entry name" value="BolA-like"/>
    <property type="match status" value="1"/>
</dbReference>
<dbReference type="HOGENOM" id="CLU_109462_2_1_4"/>
<comment type="similarity">
    <text evidence="1">Belongs to the BolA/IbaG family.</text>
</comment>
<dbReference type="EMBL" id="AGAY01000069">
    <property type="protein sequence ID" value="EGY51807.1"/>
    <property type="molecule type" value="Genomic_DNA"/>
</dbReference>
<evidence type="ECO:0000313" key="3">
    <source>
        <dbReference type="Proteomes" id="UP000003019"/>
    </source>
</evidence>
<evidence type="ECO:0000256" key="1">
    <source>
        <dbReference type="RuleBase" id="RU003860"/>
    </source>
</evidence>
<dbReference type="InterPro" id="IPR002634">
    <property type="entry name" value="BolA"/>
</dbReference>
<dbReference type="PATRIC" id="fig|1032488.3.peg.1917"/>
<organism evidence="2 3">
    <name type="scientific">Neisseria shayeganii 871</name>
    <dbReference type="NCBI Taxonomy" id="1032488"/>
    <lineage>
        <taxon>Bacteria</taxon>
        <taxon>Pseudomonadati</taxon>
        <taxon>Pseudomonadota</taxon>
        <taxon>Betaproteobacteria</taxon>
        <taxon>Neisseriales</taxon>
        <taxon>Neisseriaceae</taxon>
        <taxon>Neisseria</taxon>
    </lineage>
</organism>
<dbReference type="OrthoDB" id="5296536at2"/>
<comment type="caution">
    <text evidence="2">The sequence shown here is derived from an EMBL/GenBank/DDBJ whole genome shotgun (WGS) entry which is preliminary data.</text>
</comment>
<dbReference type="AlphaFoldDB" id="G4CK80"/>
<proteinExistence type="inferred from homology"/>
<dbReference type="Proteomes" id="UP000003019">
    <property type="component" value="Unassembled WGS sequence"/>
</dbReference>
<dbReference type="PANTHER" id="PTHR46230">
    <property type="match status" value="1"/>
</dbReference>
<accession>G4CK80</accession>
<dbReference type="RefSeq" id="WP_009119706.1">
    <property type="nucleotide sequence ID" value="NZ_JH164926.1"/>
</dbReference>
<dbReference type="Gene3D" id="3.30.300.90">
    <property type="entry name" value="BolA-like"/>
    <property type="match status" value="1"/>
</dbReference>
<keyword evidence="3" id="KW-1185">Reference proteome</keyword>